<gene>
    <name evidence="1" type="ordered locus">P700755_002837</name>
</gene>
<protein>
    <submittedName>
        <fullName evidence="1">TIR_2 superfamily protein</fullName>
    </submittedName>
</protein>
<accession>K4IIC3</accession>
<dbReference type="eggNOG" id="ENOG50332G0">
    <property type="taxonomic scope" value="Bacteria"/>
</dbReference>
<sequence>MKIFILHSSKNANYGNALVNLLTGIGISGDQIIFTSNDAYGIPIGQNIFDWLKNQIVEKPYVLYLLSSEYYKSVACLNEMGAAWVIENKHTMIFTPNFKLDSYEFQNGAIDPREIGFYINNNDKLIAFIDSLRTDYNVTTNPVLINQKIREFLDVIGNFNTTATTEIKNETLKKSVIADAIFQGKKETKLTEKSNNSPKKYVGKSRFFNDLMCGKLKDEEVILTHYIIDTARFRLFTGWQESQELDKIKAWEDVNGINSTLSDNYESALRRFEMKKLISVSAVTSGGKTKELQIIEELQDELLDLPTEVGEKINEIVDNNLKTESEQFNPDNWN</sequence>
<name>K4IIC3_PSYTT</name>
<evidence type="ECO:0000313" key="2">
    <source>
        <dbReference type="Proteomes" id="UP000008514"/>
    </source>
</evidence>
<evidence type="ECO:0000313" key="1">
    <source>
        <dbReference type="EMBL" id="AFU69553.1"/>
    </source>
</evidence>
<organism evidence="1 2">
    <name type="scientific">Psychroflexus torquis (strain ATCC 700755 / CIP 106069 / ACAM 623)</name>
    <dbReference type="NCBI Taxonomy" id="313595"/>
    <lineage>
        <taxon>Bacteria</taxon>
        <taxon>Pseudomonadati</taxon>
        <taxon>Bacteroidota</taxon>
        <taxon>Flavobacteriia</taxon>
        <taxon>Flavobacteriales</taxon>
        <taxon>Flavobacteriaceae</taxon>
        <taxon>Psychroflexus</taxon>
    </lineage>
</organism>
<dbReference type="EMBL" id="CP003879">
    <property type="protein sequence ID" value="AFU69553.1"/>
    <property type="molecule type" value="Genomic_DNA"/>
</dbReference>
<dbReference type="InterPro" id="IPR035897">
    <property type="entry name" value="Toll_tir_struct_dom_sf"/>
</dbReference>
<reference evidence="1" key="2">
    <citation type="submission" date="2012-09" db="EMBL/GenBank/DDBJ databases">
        <title>The complete sequence of Psychroflexus torquis an extreme psychrophile from sea-ice that is stimulated by light.</title>
        <authorList>
            <person name="Feng S."/>
            <person name="Powell S.M."/>
            <person name="Bowman J.P."/>
        </authorList>
    </citation>
    <scope>NUCLEOTIDE SEQUENCE [LARGE SCALE GENOMIC DNA]</scope>
    <source>
        <strain evidence="1">ATCC 700755</strain>
    </source>
</reference>
<proteinExistence type="predicted"/>
<dbReference type="RefSeq" id="WP_015025110.1">
    <property type="nucleotide sequence ID" value="NC_018721.1"/>
</dbReference>
<dbReference type="AlphaFoldDB" id="K4IIC3"/>
<dbReference type="KEGG" id="ptq:P700755_002837"/>
<dbReference type="SUPFAM" id="SSF52200">
    <property type="entry name" value="Toll/Interleukin receptor TIR domain"/>
    <property type="match status" value="1"/>
</dbReference>
<dbReference type="Gene3D" id="3.40.50.10140">
    <property type="entry name" value="Toll/interleukin-1 receptor homology (TIR) domain"/>
    <property type="match status" value="1"/>
</dbReference>
<dbReference type="Proteomes" id="UP000008514">
    <property type="component" value="Chromosome"/>
</dbReference>
<dbReference type="HOGENOM" id="CLU_831219_0_0_10"/>
<reference evidence="1" key="1">
    <citation type="submission" date="2006-03" db="EMBL/GenBank/DDBJ databases">
        <authorList>
            <person name="Bowman J."/>
            <person name="Ferriera S."/>
            <person name="Johnson J."/>
            <person name="Kravitz S."/>
            <person name="Halpern A."/>
            <person name="Remington K."/>
            <person name="Beeson K."/>
            <person name="Tran B."/>
            <person name="Rogers Y.-H."/>
            <person name="Friedman R."/>
            <person name="Venter J.C."/>
        </authorList>
    </citation>
    <scope>NUCLEOTIDE SEQUENCE [LARGE SCALE GENOMIC DNA]</scope>
    <source>
        <strain evidence="1">ATCC 700755</strain>
    </source>
</reference>
<keyword evidence="2" id="KW-1185">Reference proteome</keyword>